<dbReference type="SUPFAM" id="SSF52402">
    <property type="entry name" value="Adenine nucleotide alpha hydrolases-like"/>
    <property type="match status" value="1"/>
</dbReference>
<dbReference type="Gene3D" id="3.40.50.620">
    <property type="entry name" value="HUPs"/>
    <property type="match status" value="1"/>
</dbReference>
<dbReference type="AlphaFoldDB" id="A0A943EEA8"/>
<dbReference type="InterPro" id="IPR035107">
    <property type="entry name" value="tRNA_thiolation_TtcA_Ctu1"/>
</dbReference>
<organism evidence="3 4">
    <name type="scientific">Acidaminococcus intestini</name>
    <dbReference type="NCBI Taxonomy" id="187327"/>
    <lineage>
        <taxon>Bacteria</taxon>
        <taxon>Bacillati</taxon>
        <taxon>Bacillota</taxon>
        <taxon>Negativicutes</taxon>
        <taxon>Acidaminococcales</taxon>
        <taxon>Acidaminococcaceae</taxon>
        <taxon>Acidaminococcus</taxon>
    </lineage>
</organism>
<dbReference type="PANTHER" id="PTHR43686">
    <property type="entry name" value="SULFURTRANSFERASE-RELATED"/>
    <property type="match status" value="1"/>
</dbReference>
<comment type="caution">
    <text evidence="3">The sequence shown here is derived from an EMBL/GenBank/DDBJ whole genome shotgun (WGS) entry which is preliminary data.</text>
</comment>
<feature type="domain" description="tRNA(Ile)-lysidine/2-thiocytidine synthase N-terminal" evidence="2">
    <location>
        <begin position="30"/>
        <end position="193"/>
    </location>
</feature>
<evidence type="ECO:0000256" key="1">
    <source>
        <dbReference type="ARBA" id="ARBA00022679"/>
    </source>
</evidence>
<proteinExistence type="predicted"/>
<dbReference type="InterPro" id="IPR011063">
    <property type="entry name" value="TilS/TtcA_N"/>
</dbReference>
<protein>
    <submittedName>
        <fullName evidence="3">tRNA 2-thiocytidine biosynthesis protein TtcA</fullName>
    </submittedName>
</protein>
<evidence type="ECO:0000313" key="4">
    <source>
        <dbReference type="Proteomes" id="UP000754226"/>
    </source>
</evidence>
<dbReference type="GO" id="GO:0008033">
    <property type="term" value="P:tRNA processing"/>
    <property type="evidence" value="ECO:0007669"/>
    <property type="project" value="InterPro"/>
</dbReference>
<dbReference type="EMBL" id="JAGZCZ010000004">
    <property type="protein sequence ID" value="MBS5519430.1"/>
    <property type="molecule type" value="Genomic_DNA"/>
</dbReference>
<keyword evidence="1" id="KW-0808">Transferase</keyword>
<dbReference type="PIRSF" id="PIRSF004976">
    <property type="entry name" value="ATPase_YdaO"/>
    <property type="match status" value="1"/>
</dbReference>
<dbReference type="CDD" id="cd24138">
    <property type="entry name" value="TtcA-like"/>
    <property type="match status" value="1"/>
</dbReference>
<reference evidence="3" key="1">
    <citation type="submission" date="2021-02" db="EMBL/GenBank/DDBJ databases">
        <title>Infant gut strain persistence is associated with maternal origin, phylogeny, and functional potential including surface adhesion and iron acquisition.</title>
        <authorList>
            <person name="Lou Y.C."/>
        </authorList>
    </citation>
    <scope>NUCLEOTIDE SEQUENCE</scope>
    <source>
        <strain evidence="3">L3_106_000M1_dasL3_106_000M1_concoct_15</strain>
    </source>
</reference>
<dbReference type="InterPro" id="IPR014729">
    <property type="entry name" value="Rossmann-like_a/b/a_fold"/>
</dbReference>
<dbReference type="PANTHER" id="PTHR43686:SF1">
    <property type="entry name" value="AMINOTRAN_5 DOMAIN-CONTAINING PROTEIN"/>
    <property type="match status" value="1"/>
</dbReference>
<evidence type="ECO:0000313" key="3">
    <source>
        <dbReference type="EMBL" id="MBS5519430.1"/>
    </source>
</evidence>
<dbReference type="Proteomes" id="UP000754226">
    <property type="component" value="Unassembled WGS sequence"/>
</dbReference>
<gene>
    <name evidence="3" type="ORF">KHX13_03715</name>
</gene>
<evidence type="ECO:0000259" key="2">
    <source>
        <dbReference type="Pfam" id="PF01171"/>
    </source>
</evidence>
<sequence length="261" mass="30109">MKHDAFVPASDLTKLWRALIEFNMIEEGDKILIGLSGGKDSMFLTAALAEIQKHSPRHFDLLCYTMDGMFAEDFPKKELEAFCRTYGLTHYSEQVNVEALWAHRGNTPCFSCAYFRRAAMNRKASELGCSKIALAHHNDDAVETLMLNLFQSGQNKTFLPVTHLSRSGMTVIRPLLFYRESEIIAIGKKIGLHPLLNPCPYDGKTQRQDMKELARRLEQEIPHFYDHMASALRHSDKEELWPEKLPQKTMLERFRAFWKKS</sequence>
<dbReference type="GO" id="GO:0016740">
    <property type="term" value="F:transferase activity"/>
    <property type="evidence" value="ECO:0007669"/>
    <property type="project" value="UniProtKB-KW"/>
</dbReference>
<name>A0A943EEA8_9FIRM</name>
<accession>A0A943EEA8</accession>
<dbReference type="Pfam" id="PF01171">
    <property type="entry name" value="ATP_bind_3"/>
    <property type="match status" value="1"/>
</dbReference>